<accession>A0A1E5XLT1</accession>
<evidence type="ECO:0000313" key="4">
    <source>
        <dbReference type="EMBL" id="OEO29566.1"/>
    </source>
</evidence>
<feature type="chain" id="PRO_5009190263" description="SH3b domain-containing protein" evidence="2">
    <location>
        <begin position="20"/>
        <end position="319"/>
    </location>
</feature>
<feature type="compositionally biased region" description="Pro residues" evidence="1">
    <location>
        <begin position="234"/>
        <end position="245"/>
    </location>
</feature>
<dbReference type="Pfam" id="PF08239">
    <property type="entry name" value="SH3_3"/>
    <property type="match status" value="1"/>
</dbReference>
<evidence type="ECO:0000256" key="1">
    <source>
        <dbReference type="SAM" id="MobiDB-lite"/>
    </source>
</evidence>
<name>A0A1E5XLT1_9HYPH</name>
<keyword evidence="2" id="KW-0732">Signal</keyword>
<dbReference type="Gene3D" id="2.60.120.380">
    <property type="match status" value="1"/>
</dbReference>
<evidence type="ECO:0000313" key="5">
    <source>
        <dbReference type="Proteomes" id="UP000095463"/>
    </source>
</evidence>
<protein>
    <recommendedName>
        <fullName evidence="3">SH3b domain-containing protein</fullName>
    </recommendedName>
</protein>
<dbReference type="Proteomes" id="UP000095463">
    <property type="component" value="Unassembled WGS sequence"/>
</dbReference>
<reference evidence="4 5" key="1">
    <citation type="journal article" date="2015" name="Genome Announc.">
        <title>Genome Assemblies of Three Soil-Associated Devosia species: D. insulae, D. limi, and D. soli.</title>
        <authorList>
            <person name="Hassan Y.I."/>
            <person name="Lepp D."/>
            <person name="Zhou T."/>
        </authorList>
    </citation>
    <scope>NUCLEOTIDE SEQUENCE [LARGE SCALE GENOMIC DNA]</scope>
    <source>
        <strain evidence="4 5">DS-56</strain>
    </source>
</reference>
<keyword evidence="5" id="KW-1185">Reference proteome</keyword>
<evidence type="ECO:0000259" key="3">
    <source>
        <dbReference type="Pfam" id="PF08239"/>
    </source>
</evidence>
<evidence type="ECO:0000256" key="2">
    <source>
        <dbReference type="SAM" id="SignalP"/>
    </source>
</evidence>
<proteinExistence type="predicted"/>
<feature type="signal peptide" evidence="2">
    <location>
        <begin position="1"/>
        <end position="19"/>
    </location>
</feature>
<dbReference type="AlphaFoldDB" id="A0A1E5XLT1"/>
<gene>
    <name evidence="4" type="ORF">VW23_024890</name>
</gene>
<comment type="caution">
    <text evidence="4">The sequence shown here is derived from an EMBL/GenBank/DDBJ whole genome shotgun (WGS) entry which is preliminary data.</text>
</comment>
<feature type="region of interest" description="Disordered" evidence="1">
    <location>
        <begin position="228"/>
        <end position="254"/>
    </location>
</feature>
<sequence length="319" mass="33433">MGIATLLAAVISLVGSSFAQDTRTETVKFKRGASSTSIEDSIAGYESVSYIVGVSAGQRMSVELDTDNTSNYFNITAPGASAALFIGSTSGTSTSFVIPSSGDYKVDVYLMRNAARRGEAANYDLTIAVEGKAAAQAPSKPTPSKPAPDFADGLAGGPDFWQVHGLGRGDTLNVRASAASGASVLGVLDEGDVIRNLGCKMNGSTRWCRVEDQTGLNGWVSGKYLHESTRAPGPSRPVTPPPTSQPPVSSDDGVPVAMMPRYCTGEASAQFGVRPQDITTNVAFKSGKLYVSQCWFDGPDGTTFFNCYFKADGTFIAVN</sequence>
<dbReference type="InterPro" id="IPR003646">
    <property type="entry name" value="SH3-like_bac-type"/>
</dbReference>
<dbReference type="Gene3D" id="2.30.30.40">
    <property type="entry name" value="SH3 Domains"/>
    <property type="match status" value="1"/>
</dbReference>
<dbReference type="EMBL" id="LAJE02000278">
    <property type="protein sequence ID" value="OEO29566.1"/>
    <property type="molecule type" value="Genomic_DNA"/>
</dbReference>
<feature type="domain" description="SH3b" evidence="3">
    <location>
        <begin position="170"/>
        <end position="225"/>
    </location>
</feature>
<organism evidence="4 5">
    <name type="scientific">Devosia insulae DS-56</name>
    <dbReference type="NCBI Taxonomy" id="1116389"/>
    <lineage>
        <taxon>Bacteria</taxon>
        <taxon>Pseudomonadati</taxon>
        <taxon>Pseudomonadota</taxon>
        <taxon>Alphaproteobacteria</taxon>
        <taxon>Hyphomicrobiales</taxon>
        <taxon>Devosiaceae</taxon>
        <taxon>Devosia</taxon>
    </lineage>
</organism>